<dbReference type="Proteomes" id="UP001348817">
    <property type="component" value="Chromosome"/>
</dbReference>
<feature type="transmembrane region" description="Helical" evidence="9">
    <location>
        <begin position="300"/>
        <end position="323"/>
    </location>
</feature>
<name>A0AAU9CMC7_9BACT</name>
<evidence type="ECO:0000256" key="2">
    <source>
        <dbReference type="ARBA" id="ARBA00022448"/>
    </source>
</evidence>
<feature type="transmembrane region" description="Helical" evidence="9">
    <location>
        <begin position="243"/>
        <end position="261"/>
    </location>
</feature>
<feature type="transmembrane region" description="Helical" evidence="9">
    <location>
        <begin position="268"/>
        <end position="288"/>
    </location>
</feature>
<feature type="transmembrane region" description="Helical" evidence="9">
    <location>
        <begin position="123"/>
        <end position="150"/>
    </location>
</feature>
<evidence type="ECO:0000256" key="8">
    <source>
        <dbReference type="ARBA" id="ARBA00038435"/>
    </source>
</evidence>
<evidence type="ECO:0000256" key="9">
    <source>
        <dbReference type="SAM" id="Phobius"/>
    </source>
</evidence>
<comment type="subcellular location">
    <subcellularLocation>
        <location evidence="1">Cell membrane</location>
        <topology evidence="1">Multi-pass membrane protein</topology>
    </subcellularLocation>
</comment>
<evidence type="ECO:0000256" key="3">
    <source>
        <dbReference type="ARBA" id="ARBA00022449"/>
    </source>
</evidence>
<dbReference type="PANTHER" id="PTHR33451:SF5">
    <property type="entry name" value="NA+_H+ ANTIPORTER"/>
    <property type="match status" value="1"/>
</dbReference>
<keyword evidence="6 9" id="KW-1133">Transmembrane helix</keyword>
<dbReference type="GO" id="GO:0015297">
    <property type="term" value="F:antiporter activity"/>
    <property type="evidence" value="ECO:0007669"/>
    <property type="project" value="UniProtKB-KW"/>
</dbReference>
<gene>
    <name evidence="11" type="ORF">FUAX_14890</name>
</gene>
<evidence type="ECO:0000256" key="7">
    <source>
        <dbReference type="ARBA" id="ARBA00023136"/>
    </source>
</evidence>
<evidence type="ECO:0000259" key="10">
    <source>
        <dbReference type="Pfam" id="PF03553"/>
    </source>
</evidence>
<feature type="transmembrane region" description="Helical" evidence="9">
    <location>
        <begin position="420"/>
        <end position="438"/>
    </location>
</feature>
<dbReference type="GO" id="GO:0005886">
    <property type="term" value="C:plasma membrane"/>
    <property type="evidence" value="ECO:0007669"/>
    <property type="project" value="UniProtKB-SubCell"/>
</dbReference>
<keyword evidence="12" id="KW-1185">Reference proteome</keyword>
<evidence type="ECO:0000313" key="11">
    <source>
        <dbReference type="EMBL" id="BDD09057.1"/>
    </source>
</evidence>
<accession>A0AAU9CMC7</accession>
<feature type="transmembrane region" description="Helical" evidence="9">
    <location>
        <begin position="85"/>
        <end position="103"/>
    </location>
</feature>
<feature type="transmembrane region" description="Helical" evidence="9">
    <location>
        <begin position="209"/>
        <end position="231"/>
    </location>
</feature>
<dbReference type="AlphaFoldDB" id="A0AAU9CMC7"/>
<dbReference type="InterPro" id="IPR018461">
    <property type="entry name" value="Na/H_Antiport_NhaC-like_C"/>
</dbReference>
<keyword evidence="2" id="KW-0813">Transport</keyword>
<feature type="domain" description="Na+/H+ antiporter NhaC-like C-terminal" evidence="10">
    <location>
        <begin position="248"/>
        <end position="434"/>
    </location>
</feature>
<reference evidence="11 12" key="1">
    <citation type="submission" date="2021-12" db="EMBL/GenBank/DDBJ databases">
        <title>Genome sequencing of bacteria with rrn-lacking chromosome and rrn-plasmid.</title>
        <authorList>
            <person name="Anda M."/>
            <person name="Iwasaki W."/>
        </authorList>
    </citation>
    <scope>NUCLEOTIDE SEQUENCE [LARGE SCALE GENOMIC DNA]</scope>
    <source>
        <strain evidence="11 12">DSM 100852</strain>
    </source>
</reference>
<evidence type="ECO:0000256" key="4">
    <source>
        <dbReference type="ARBA" id="ARBA00022475"/>
    </source>
</evidence>
<protein>
    <submittedName>
        <fullName evidence="11">Sodium:proton antiporter</fullName>
    </submittedName>
</protein>
<feature type="transmembrane region" description="Helical" evidence="9">
    <location>
        <begin position="47"/>
        <end position="65"/>
    </location>
</feature>
<evidence type="ECO:0000256" key="6">
    <source>
        <dbReference type="ARBA" id="ARBA00022989"/>
    </source>
</evidence>
<evidence type="ECO:0000313" key="12">
    <source>
        <dbReference type="Proteomes" id="UP001348817"/>
    </source>
</evidence>
<feature type="domain" description="Na+/H+ antiporter NhaC-like C-terminal" evidence="10">
    <location>
        <begin position="50"/>
        <end position="225"/>
    </location>
</feature>
<sequence>MPTGFQTEIMTSNSAKHKGNPVALLPLVIFLVTYLGVSLISGDFYKMPAVISFLIAAISAFFIKAKEPFGPKAEIFSKGAGNSDIVMMCVIFVLAGAFAQTARAMGAVDATVNLGLSLLPSNVLLAGVFIIACFISLSVGTSVGTIAALAPMAVGLAEQTGGPTSLALSAVVGGAMFGDNLSMISDTTIAATRTQGCSMKDKFRANLPIVFPAAICTALIYAIIGLGGHYQAPAIAQTEILKILPYVAVLIAALFGMNVFAVLIMGTLLCGCIGMATGSFDFWGFVAAANKGIHGMADLIILSLLIGGTVALIGHYGGIQFLLKKVLGKIRGRKSAEAGIVALTGIVNLCTANNTVAIITAGPIVKKIADEYGVSPKRSASLMDTSSCFFQGTIPYGAQLLTAVSVAGFAVTPLEVMQYLFYPYLMGVSVLLGVLPVWKSFRKLKATS</sequence>
<dbReference type="Pfam" id="PF03553">
    <property type="entry name" value="Na_H_antiporter"/>
    <property type="match status" value="2"/>
</dbReference>
<evidence type="ECO:0000256" key="5">
    <source>
        <dbReference type="ARBA" id="ARBA00022692"/>
    </source>
</evidence>
<evidence type="ECO:0000256" key="1">
    <source>
        <dbReference type="ARBA" id="ARBA00004651"/>
    </source>
</evidence>
<proteinExistence type="inferred from homology"/>
<keyword evidence="3" id="KW-0050">Antiport</keyword>
<keyword evidence="7 9" id="KW-0472">Membrane</keyword>
<dbReference type="KEGG" id="fax:FUAX_14890"/>
<dbReference type="EMBL" id="AP025314">
    <property type="protein sequence ID" value="BDD09057.1"/>
    <property type="molecule type" value="Genomic_DNA"/>
</dbReference>
<keyword evidence="4" id="KW-1003">Cell membrane</keyword>
<dbReference type="InterPro" id="IPR052180">
    <property type="entry name" value="NhaC_Na-H+_Antiporter"/>
</dbReference>
<comment type="similarity">
    <text evidence="8">Belongs to the NhaC Na(+)/H(+) (TC 2.A.35) antiporter family.</text>
</comment>
<organism evidence="11 12">
    <name type="scientific">Fulvitalea axinellae</name>
    <dbReference type="NCBI Taxonomy" id="1182444"/>
    <lineage>
        <taxon>Bacteria</taxon>
        <taxon>Pseudomonadati</taxon>
        <taxon>Bacteroidota</taxon>
        <taxon>Cytophagia</taxon>
        <taxon>Cytophagales</taxon>
        <taxon>Persicobacteraceae</taxon>
        <taxon>Fulvitalea</taxon>
    </lineage>
</organism>
<feature type="transmembrane region" description="Helical" evidence="9">
    <location>
        <begin position="21"/>
        <end position="41"/>
    </location>
</feature>
<keyword evidence="5 9" id="KW-0812">Transmembrane</keyword>
<dbReference type="PANTHER" id="PTHR33451">
    <property type="entry name" value="MALATE-2H(+)/NA(+)-LACTATE ANTIPORTER"/>
    <property type="match status" value="1"/>
</dbReference>